<comment type="similarity">
    <text evidence="1">Belongs to the aldehyde dehydrogenase family.</text>
</comment>
<dbReference type="PANTHER" id="PTHR42804">
    <property type="entry name" value="ALDEHYDE DEHYDROGENASE"/>
    <property type="match status" value="1"/>
</dbReference>
<dbReference type="InterPro" id="IPR016161">
    <property type="entry name" value="Ald_DH/histidinol_DH"/>
</dbReference>
<keyword evidence="2" id="KW-0560">Oxidoreductase</keyword>
<dbReference type="EMBL" id="JAOTJD010000044">
    <property type="protein sequence ID" value="MFD3266037.1"/>
    <property type="molecule type" value="Genomic_DNA"/>
</dbReference>
<comment type="caution">
    <text evidence="4">The sequence shown here is derived from an EMBL/GenBank/DDBJ whole genome shotgun (WGS) entry which is preliminary data.</text>
</comment>
<dbReference type="Pfam" id="PF00171">
    <property type="entry name" value="Aldedh"/>
    <property type="match status" value="1"/>
</dbReference>
<gene>
    <name evidence="4" type="ORF">OCL97_18930</name>
</gene>
<evidence type="ECO:0000256" key="2">
    <source>
        <dbReference type="ARBA" id="ARBA00023002"/>
    </source>
</evidence>
<organism evidence="4 5">
    <name type="scientific">Phenylobacterium ferrooxidans</name>
    <dbReference type="NCBI Taxonomy" id="2982689"/>
    <lineage>
        <taxon>Bacteria</taxon>
        <taxon>Pseudomonadati</taxon>
        <taxon>Pseudomonadota</taxon>
        <taxon>Alphaproteobacteria</taxon>
        <taxon>Caulobacterales</taxon>
        <taxon>Caulobacteraceae</taxon>
        <taxon>Phenylobacterium</taxon>
    </lineage>
</organism>
<dbReference type="Gene3D" id="3.40.605.10">
    <property type="entry name" value="Aldehyde Dehydrogenase, Chain A, domain 1"/>
    <property type="match status" value="1"/>
</dbReference>
<dbReference type="SUPFAM" id="SSF53720">
    <property type="entry name" value="ALDH-like"/>
    <property type="match status" value="1"/>
</dbReference>
<dbReference type="InterPro" id="IPR015590">
    <property type="entry name" value="Aldehyde_DH_dom"/>
</dbReference>
<feature type="non-terminal residue" evidence="4">
    <location>
        <position position="74"/>
    </location>
</feature>
<keyword evidence="5" id="KW-1185">Reference proteome</keyword>
<dbReference type="Proteomes" id="UP001598130">
    <property type="component" value="Unassembled WGS sequence"/>
</dbReference>
<evidence type="ECO:0000313" key="5">
    <source>
        <dbReference type="Proteomes" id="UP001598130"/>
    </source>
</evidence>
<dbReference type="InterPro" id="IPR016162">
    <property type="entry name" value="Ald_DH_N"/>
</dbReference>
<proteinExistence type="inferred from homology"/>
<dbReference type="PANTHER" id="PTHR42804:SF1">
    <property type="entry name" value="ALDEHYDE DEHYDROGENASE-RELATED"/>
    <property type="match status" value="1"/>
</dbReference>
<accession>A0ABW6D0Q1</accession>
<dbReference type="RefSeq" id="WP_377371342.1">
    <property type="nucleotide sequence ID" value="NZ_JAOTJD010000044.1"/>
</dbReference>
<protein>
    <submittedName>
        <fullName evidence="4">Aldehyde dehydrogenase family protein</fullName>
    </submittedName>
</protein>
<sequence length="74" mass="8324">MREYLKFYINGEWVEPTEAKTLDVINPANEEVCGKISLGNATDVDKAVKAARAAFPAWSQTTREERLEVLGRIL</sequence>
<evidence type="ECO:0000256" key="1">
    <source>
        <dbReference type="ARBA" id="ARBA00009986"/>
    </source>
</evidence>
<name>A0ABW6D0Q1_9CAUL</name>
<feature type="domain" description="Aldehyde dehydrogenase" evidence="3">
    <location>
        <begin position="13"/>
        <end position="73"/>
    </location>
</feature>
<evidence type="ECO:0000259" key="3">
    <source>
        <dbReference type="Pfam" id="PF00171"/>
    </source>
</evidence>
<evidence type="ECO:0000313" key="4">
    <source>
        <dbReference type="EMBL" id="MFD3266037.1"/>
    </source>
</evidence>
<reference evidence="4 5" key="1">
    <citation type="submission" date="2022-09" db="EMBL/GenBank/DDBJ databases">
        <title>New species of Phenylobacterium.</title>
        <authorList>
            <person name="Mieszkin S."/>
        </authorList>
    </citation>
    <scope>NUCLEOTIDE SEQUENCE [LARGE SCALE GENOMIC DNA]</scope>
    <source>
        <strain evidence="4 5">HK31-G</strain>
    </source>
</reference>